<name>A0AAE7VV32_9CAUD</name>
<dbReference type="EMBL" id="MZ501087">
    <property type="protein sequence ID" value="QXV81886.1"/>
    <property type="molecule type" value="Genomic_DNA"/>
</dbReference>
<evidence type="ECO:0000313" key="2">
    <source>
        <dbReference type="Proteomes" id="UP000828115"/>
    </source>
</evidence>
<accession>A0AAE7VV32</accession>
<organism evidence="1 2">
    <name type="scientific">Escherichia phage JulesPiccard</name>
    <dbReference type="NCBI Taxonomy" id="2851956"/>
    <lineage>
        <taxon>Viruses</taxon>
        <taxon>Duplodnaviria</taxon>
        <taxon>Heunggongvirae</taxon>
        <taxon>Uroviricota</taxon>
        <taxon>Caudoviricetes</taxon>
        <taxon>Drexlerviridae</taxon>
        <taxon>Braunvirinae</taxon>
        <taxon>Julespiccardvirus</taxon>
        <taxon>Julespiccardvirus julespiccard</taxon>
    </lineage>
</organism>
<keyword evidence="2" id="KW-1185">Reference proteome</keyword>
<gene>
    <name evidence="1" type="ORF">bas03_0059</name>
</gene>
<dbReference type="Proteomes" id="UP000828115">
    <property type="component" value="Segment"/>
</dbReference>
<reference evidence="1" key="1">
    <citation type="journal article" date="2021" name="PLoS Biol.">
        <title>Systematic exploration of Escherichia coli phage-host interactions with the BASEL phage collection.</title>
        <authorList>
            <person name="Maffei E."/>
            <person name="Shaidullina A."/>
            <person name="Burkolter M."/>
            <person name="Heyer Y."/>
            <person name="Estermann F."/>
            <person name="Druelle V."/>
            <person name="Sauer P."/>
            <person name="Willi L."/>
            <person name="Michaelis S."/>
            <person name="Hilbi H."/>
            <person name="Thaler D.S."/>
            <person name="Harms A."/>
        </authorList>
    </citation>
    <scope>NUCLEOTIDE SEQUENCE</scope>
    <source>
        <strain evidence="1">Bas03</strain>
    </source>
</reference>
<evidence type="ECO:0000313" key="1">
    <source>
        <dbReference type="EMBL" id="QXV81886.1"/>
    </source>
</evidence>
<proteinExistence type="predicted"/>
<protein>
    <submittedName>
        <fullName evidence="1">Uncharacterized protein</fullName>
    </submittedName>
</protein>
<sequence length="63" mass="7227">MQDIKTLTKRWKLSSKRDKVIIQRIIDSVLTAREQSKTIKHNSKPLDITCSTPAGNITYATKR</sequence>